<comment type="function">
    <text evidence="4 5">Cell division protein that is part of the divisome complex and is recruited early to the Z-ring. Probably stimulates Z-ring formation, perhaps through the cross-linking of FtsZ protofilaments. Its function overlaps with FtsA.</text>
</comment>
<evidence type="ECO:0000256" key="6">
    <source>
        <dbReference type="SAM" id="MobiDB-lite"/>
    </source>
</evidence>
<comment type="similarity">
    <text evidence="5">Belongs to the SepF family.</text>
</comment>
<name>D4LBS1_RUMC1</name>
<feature type="region of interest" description="Disordered" evidence="6">
    <location>
        <begin position="1"/>
        <end position="63"/>
    </location>
</feature>
<dbReference type="Gene3D" id="3.30.110.150">
    <property type="entry name" value="SepF-like protein"/>
    <property type="match status" value="1"/>
</dbReference>
<dbReference type="GO" id="GO:0000917">
    <property type="term" value="P:division septum assembly"/>
    <property type="evidence" value="ECO:0007669"/>
    <property type="project" value="UniProtKB-KW"/>
</dbReference>
<dbReference type="Proteomes" id="UP000007054">
    <property type="component" value="Chromosome"/>
</dbReference>
<comment type="subunit">
    <text evidence="5">Homodimer. Interacts with FtsZ.</text>
</comment>
<dbReference type="AlphaFoldDB" id="D4LBS1"/>
<evidence type="ECO:0000313" key="7">
    <source>
        <dbReference type="EMBL" id="CBL17066.1"/>
    </source>
</evidence>
<sequence length="163" mass="18597">MKLLDDIKNFFLPPEDEGYDEGETVREKPVRREREYDHDRDRDREHSRDRGRDYDEDPEEKRNKVVNISATAQLQVVLVKPEVFTDAKQIADHLIAKKTVVLNLETASAENKRRIIDFLVGVAYANGGSLKPVANLTYIITPYNVGFIGEDLVGELENNGVII</sequence>
<accession>D4LBS1</accession>
<protein>
    <recommendedName>
        <fullName evidence="5">Cell division protein SepF</fullName>
    </recommendedName>
</protein>
<dbReference type="HAMAP" id="MF_01197">
    <property type="entry name" value="SepF"/>
    <property type="match status" value="1"/>
</dbReference>
<feature type="compositionally biased region" description="Basic and acidic residues" evidence="6">
    <location>
        <begin position="23"/>
        <end position="63"/>
    </location>
</feature>
<organism evidence="7 8">
    <name type="scientific">Ruminococcus champanellensis (strain DSM 18848 / JCM 17042 / KCTC 15320 / 18P13)</name>
    <dbReference type="NCBI Taxonomy" id="213810"/>
    <lineage>
        <taxon>Bacteria</taxon>
        <taxon>Bacillati</taxon>
        <taxon>Bacillota</taxon>
        <taxon>Clostridia</taxon>
        <taxon>Eubacteriales</taxon>
        <taxon>Oscillospiraceae</taxon>
        <taxon>Ruminococcus</taxon>
    </lineage>
</organism>
<keyword evidence="1 5" id="KW-0132">Cell division</keyword>
<dbReference type="Pfam" id="PF04472">
    <property type="entry name" value="SepF"/>
    <property type="match status" value="1"/>
</dbReference>
<dbReference type="BioCyc" id="RCHA213810:RUM_RS04295-MONOMER"/>
<dbReference type="STRING" id="213810.RUM_08900"/>
<evidence type="ECO:0000256" key="5">
    <source>
        <dbReference type="HAMAP-Rule" id="MF_01197"/>
    </source>
</evidence>
<dbReference type="GeneID" id="83155663"/>
<reference evidence="7" key="1">
    <citation type="submission" date="2010-03" db="EMBL/GenBank/DDBJ databases">
        <title>The genome sequence of Ruminococcus sp. 18P13.</title>
        <authorList>
            <consortium name="metaHIT consortium -- http://www.metahit.eu/"/>
            <person name="Pajon A."/>
            <person name="Turner K."/>
            <person name="Parkhill J."/>
            <person name="Bernalier A."/>
        </authorList>
    </citation>
    <scope>NUCLEOTIDE SEQUENCE [LARGE SCALE GENOMIC DNA]</scope>
    <source>
        <strain evidence="7">Type strain: 18P13</strain>
    </source>
</reference>
<keyword evidence="5" id="KW-0963">Cytoplasm</keyword>
<dbReference type="GO" id="GO:0043093">
    <property type="term" value="P:FtsZ-dependent cytokinesis"/>
    <property type="evidence" value="ECO:0007669"/>
    <property type="project" value="UniProtKB-UniRule"/>
</dbReference>
<dbReference type="HOGENOM" id="CLU_078499_4_2_9"/>
<dbReference type="PANTHER" id="PTHR35798">
    <property type="entry name" value="CELL DIVISION PROTEIN SEPF"/>
    <property type="match status" value="1"/>
</dbReference>
<keyword evidence="8" id="KW-1185">Reference proteome</keyword>
<evidence type="ECO:0000256" key="2">
    <source>
        <dbReference type="ARBA" id="ARBA00023210"/>
    </source>
</evidence>
<comment type="subcellular location">
    <subcellularLocation>
        <location evidence="5">Cytoplasm</location>
    </subcellularLocation>
    <text evidence="5">Localizes to the division site, in a FtsZ-dependent manner.</text>
</comment>
<evidence type="ECO:0000256" key="1">
    <source>
        <dbReference type="ARBA" id="ARBA00022618"/>
    </source>
</evidence>
<dbReference type="GO" id="GO:0005737">
    <property type="term" value="C:cytoplasm"/>
    <property type="evidence" value="ECO:0007669"/>
    <property type="project" value="UniProtKB-SubCell"/>
</dbReference>
<keyword evidence="3 5" id="KW-0131">Cell cycle</keyword>
<dbReference type="KEGG" id="rch:RUM_08900"/>
<reference evidence="7" key="2">
    <citation type="submission" date="2010-03" db="EMBL/GenBank/DDBJ databases">
        <authorList>
            <person name="Pajon A."/>
        </authorList>
    </citation>
    <scope>NUCLEOTIDE SEQUENCE</scope>
    <source>
        <strain evidence="7">Type strain: 18P13</strain>
    </source>
</reference>
<evidence type="ECO:0000313" key="8">
    <source>
        <dbReference type="Proteomes" id="UP000007054"/>
    </source>
</evidence>
<evidence type="ECO:0000256" key="4">
    <source>
        <dbReference type="ARBA" id="ARBA00044936"/>
    </source>
</evidence>
<dbReference type="InterPro" id="IPR038594">
    <property type="entry name" value="SepF-like_sf"/>
</dbReference>
<dbReference type="EMBL" id="FP929052">
    <property type="protein sequence ID" value="CBL17066.1"/>
    <property type="molecule type" value="Genomic_DNA"/>
</dbReference>
<dbReference type="InterPro" id="IPR023052">
    <property type="entry name" value="Cell_div_SepF"/>
</dbReference>
<dbReference type="PANTHER" id="PTHR35798:SF1">
    <property type="entry name" value="CELL DIVISION PROTEIN SEPF"/>
    <property type="match status" value="1"/>
</dbReference>
<gene>
    <name evidence="5" type="primary">sepF</name>
    <name evidence="7" type="ordered locus">RUM_08900</name>
</gene>
<keyword evidence="2 5" id="KW-0717">Septation</keyword>
<evidence type="ECO:0000256" key="3">
    <source>
        <dbReference type="ARBA" id="ARBA00023306"/>
    </source>
</evidence>
<dbReference type="RefSeq" id="WP_015557973.1">
    <property type="nucleotide sequence ID" value="NC_021039.1"/>
</dbReference>
<dbReference type="PATRIC" id="fig|213810.4.peg.802"/>
<dbReference type="InterPro" id="IPR007561">
    <property type="entry name" value="Cell_div_SepF/SepF-rel"/>
</dbReference>
<proteinExistence type="inferred from homology"/>